<evidence type="ECO:0000313" key="2">
    <source>
        <dbReference type="EMBL" id="MCT9809092.1"/>
    </source>
</evidence>
<dbReference type="Proteomes" id="UP001525968">
    <property type="component" value="Unassembled WGS sequence"/>
</dbReference>
<feature type="transmembrane region" description="Helical" evidence="1">
    <location>
        <begin position="21"/>
        <end position="39"/>
    </location>
</feature>
<dbReference type="Pfam" id="PF06127">
    <property type="entry name" value="Mpo1-like"/>
    <property type="match status" value="1"/>
</dbReference>
<dbReference type="RefSeq" id="WP_261498026.1">
    <property type="nucleotide sequence ID" value="NZ_JAODYH010000001.1"/>
</dbReference>
<reference evidence="2 3" key="1">
    <citation type="submission" date="2022-09" db="EMBL/GenBank/DDBJ databases">
        <title>Draft genome of isolate Be4.</title>
        <authorList>
            <person name="Sanchez-Castro I."/>
            <person name="Martinez-Rodriguez P."/>
            <person name="Descostes M."/>
            <person name="Merroun M."/>
        </authorList>
    </citation>
    <scope>NUCLEOTIDE SEQUENCE [LARGE SCALE GENOMIC DNA]</scope>
    <source>
        <strain evidence="2 3">Be4</strain>
    </source>
</reference>
<keyword evidence="1" id="KW-1133">Transmembrane helix</keyword>
<keyword evidence="3" id="KW-1185">Reference proteome</keyword>
<evidence type="ECO:0000256" key="1">
    <source>
        <dbReference type="SAM" id="Phobius"/>
    </source>
</evidence>
<dbReference type="PANTHER" id="PTHR28026">
    <property type="entry name" value="DUF962 DOMAIN PROTEIN (AFU_ORTHOLOGUE AFUA_8G05310)"/>
    <property type="match status" value="1"/>
</dbReference>
<protein>
    <submittedName>
        <fullName evidence="2">DUF962 domain-containing protein</fullName>
    </submittedName>
</protein>
<keyword evidence="1" id="KW-0472">Membrane</keyword>
<feature type="transmembrane region" description="Helical" evidence="1">
    <location>
        <begin position="97"/>
        <end position="119"/>
    </location>
</feature>
<sequence length="168" mass="18500">MKTLIDQLSLYAEYHRDPRNVLTHFIGVPMILWAVVILLSRPALAMGGVALSPALFAALAAAGFYLRLDRRYGLCMAALLALLLWSGQWLAQQSLALWLGTGLGLFVLGWLIQFVGHYWEGRKPAFFDDVVGLLVGPLFVLAEMGFVLGLRREVQASMQARVGQTAGR</sequence>
<comment type="caution">
    <text evidence="2">The sequence shown here is derived from an EMBL/GenBank/DDBJ whole genome shotgun (WGS) entry which is preliminary data.</text>
</comment>
<feature type="transmembrane region" description="Helical" evidence="1">
    <location>
        <begin position="131"/>
        <end position="150"/>
    </location>
</feature>
<keyword evidence="1" id="KW-0812">Transmembrane</keyword>
<proteinExistence type="predicted"/>
<dbReference type="EMBL" id="JAODYH010000001">
    <property type="protein sequence ID" value="MCT9809092.1"/>
    <property type="molecule type" value="Genomic_DNA"/>
</dbReference>
<accession>A0ABT2PIN1</accession>
<dbReference type="PANTHER" id="PTHR28026:SF9">
    <property type="entry name" value="2-HYDROXY-PALMITIC ACID DIOXYGENASE MPO1"/>
    <property type="match status" value="1"/>
</dbReference>
<feature type="transmembrane region" description="Helical" evidence="1">
    <location>
        <begin position="45"/>
        <end position="66"/>
    </location>
</feature>
<organism evidence="2 3">
    <name type="scientific">Acidovorax bellezanensis</name>
    <dbReference type="NCBI Taxonomy" id="2976702"/>
    <lineage>
        <taxon>Bacteria</taxon>
        <taxon>Pseudomonadati</taxon>
        <taxon>Pseudomonadota</taxon>
        <taxon>Betaproteobacteria</taxon>
        <taxon>Burkholderiales</taxon>
        <taxon>Comamonadaceae</taxon>
        <taxon>Acidovorax</taxon>
    </lineage>
</organism>
<name>A0ABT2PIN1_9BURK</name>
<evidence type="ECO:0000313" key="3">
    <source>
        <dbReference type="Proteomes" id="UP001525968"/>
    </source>
</evidence>
<gene>
    <name evidence="2" type="ORF">N0K08_00445</name>
</gene>
<dbReference type="InterPro" id="IPR009305">
    <property type="entry name" value="Mpo1-like"/>
</dbReference>